<dbReference type="SMART" id="SM00320">
    <property type="entry name" value="WD40"/>
    <property type="match status" value="5"/>
</dbReference>
<dbReference type="InterPro" id="IPR015943">
    <property type="entry name" value="WD40/YVTN_repeat-like_dom_sf"/>
</dbReference>
<dbReference type="AlphaFoldDB" id="A0AAD2K7T2"/>
<dbReference type="GO" id="GO:0045717">
    <property type="term" value="P:negative regulation of fatty acid biosynthetic process"/>
    <property type="evidence" value="ECO:0007669"/>
    <property type="project" value="TreeGrafter"/>
</dbReference>
<keyword evidence="5" id="KW-1185">Reference proteome</keyword>
<evidence type="ECO:0000313" key="4">
    <source>
        <dbReference type="EMBL" id="CAK5283960.1"/>
    </source>
</evidence>
<evidence type="ECO:0000256" key="1">
    <source>
        <dbReference type="ARBA" id="ARBA00022574"/>
    </source>
</evidence>
<dbReference type="InterPro" id="IPR036322">
    <property type="entry name" value="WD40_repeat_dom_sf"/>
</dbReference>
<dbReference type="PANTHER" id="PTHR15574">
    <property type="entry name" value="WD REPEAT DOMAIN-CONTAINING FAMILY"/>
    <property type="match status" value="1"/>
</dbReference>
<organism evidence="4 5">
    <name type="scientific">Mycena citricolor</name>
    <dbReference type="NCBI Taxonomy" id="2018698"/>
    <lineage>
        <taxon>Eukaryota</taxon>
        <taxon>Fungi</taxon>
        <taxon>Dikarya</taxon>
        <taxon>Basidiomycota</taxon>
        <taxon>Agaricomycotina</taxon>
        <taxon>Agaricomycetes</taxon>
        <taxon>Agaricomycetidae</taxon>
        <taxon>Agaricales</taxon>
        <taxon>Marasmiineae</taxon>
        <taxon>Mycenaceae</taxon>
        <taxon>Mycena</taxon>
    </lineage>
</organism>
<evidence type="ECO:0008006" key="6">
    <source>
        <dbReference type="Google" id="ProtNLM"/>
    </source>
</evidence>
<dbReference type="EMBL" id="CAVNYO010000478">
    <property type="protein sequence ID" value="CAK5283960.1"/>
    <property type="molecule type" value="Genomic_DNA"/>
</dbReference>
<dbReference type="Proteomes" id="UP001295794">
    <property type="component" value="Unassembled WGS sequence"/>
</dbReference>
<reference evidence="4" key="1">
    <citation type="submission" date="2023-11" db="EMBL/GenBank/DDBJ databases">
        <authorList>
            <person name="De Vega J J."/>
            <person name="De Vega J J."/>
        </authorList>
    </citation>
    <scope>NUCLEOTIDE SEQUENCE</scope>
</reference>
<evidence type="ECO:0000313" key="5">
    <source>
        <dbReference type="Proteomes" id="UP001295794"/>
    </source>
</evidence>
<keyword evidence="2" id="KW-0677">Repeat</keyword>
<comment type="caution">
    <text evidence="4">The sequence shown here is derived from an EMBL/GenBank/DDBJ whole genome shotgun (WGS) entry which is preliminary data.</text>
</comment>
<protein>
    <recommendedName>
        <fullName evidence="6">WD40 repeat-like protein</fullName>
    </recommendedName>
</protein>
<sequence>RLTAHDSCVNALAFSSQNGRFLASGGDDLSIHLWDLHSETVKKRPSCTFRGPVRNIFVLAFSAHNRFIFSGGVDETVLKFDAAAHLERGLDSQVFHTPDARFYDHEDSIRAISPHVVQDEVFLTASEDGKILMHDGRARIRAQDTLQLDAEVTSVQFHPMMEHIFLSSDSRGRVCLRDTRMAFGPRSSRTKEGVVHSYHTYICRRSSPSLARLETSSVVFNSDGSQLCATNLHHHPTIYNLNDPYPVAVCSAPNLPDGTPVPVNERTYQNMCTMKHGSFGGPGLDTDSLYAAGSDDFRAYIWALPPSHELTERRRVMSYRDWTAEEHTGVTAFADDIHGPRYVPVELDTPLARLGGHHSIVNTVIVHPEMLVAATSGVEAHVVLHGAAESLLGGLSRTSQNTRAIGSSWEWASAAGEDERDGHWVEEQQDTVQMFDSIIYRERAIEHMLGSDGEDSDVDVAEDS</sequence>
<feature type="non-terminal residue" evidence="4">
    <location>
        <position position="1"/>
    </location>
</feature>
<evidence type="ECO:0000256" key="3">
    <source>
        <dbReference type="PROSITE-ProRule" id="PRU00221"/>
    </source>
</evidence>
<keyword evidence="1 3" id="KW-0853">WD repeat</keyword>
<evidence type="ECO:0000256" key="2">
    <source>
        <dbReference type="ARBA" id="ARBA00022737"/>
    </source>
</evidence>
<name>A0AAD2K7T2_9AGAR</name>
<dbReference type="GO" id="GO:0005737">
    <property type="term" value="C:cytoplasm"/>
    <property type="evidence" value="ECO:0007669"/>
    <property type="project" value="TreeGrafter"/>
</dbReference>
<dbReference type="PROSITE" id="PS50294">
    <property type="entry name" value="WD_REPEATS_REGION"/>
    <property type="match status" value="1"/>
</dbReference>
<dbReference type="Pfam" id="PF00400">
    <property type="entry name" value="WD40"/>
    <property type="match status" value="2"/>
</dbReference>
<gene>
    <name evidence="4" type="ORF">MYCIT1_LOCUS36890</name>
</gene>
<proteinExistence type="predicted"/>
<dbReference type="SUPFAM" id="SSF50978">
    <property type="entry name" value="WD40 repeat-like"/>
    <property type="match status" value="1"/>
</dbReference>
<dbReference type="PROSITE" id="PS50082">
    <property type="entry name" value="WD_REPEATS_2"/>
    <property type="match status" value="1"/>
</dbReference>
<dbReference type="Gene3D" id="2.130.10.10">
    <property type="entry name" value="YVTN repeat-like/Quinoprotein amine dehydrogenase"/>
    <property type="match status" value="2"/>
</dbReference>
<dbReference type="InterPro" id="IPR019775">
    <property type="entry name" value="WD40_repeat_CS"/>
</dbReference>
<dbReference type="InterPro" id="IPR001680">
    <property type="entry name" value="WD40_rpt"/>
</dbReference>
<dbReference type="GO" id="GO:0080008">
    <property type="term" value="C:Cul4-RING E3 ubiquitin ligase complex"/>
    <property type="evidence" value="ECO:0007669"/>
    <property type="project" value="TreeGrafter"/>
</dbReference>
<dbReference type="PROSITE" id="PS00678">
    <property type="entry name" value="WD_REPEATS_1"/>
    <property type="match status" value="1"/>
</dbReference>
<accession>A0AAD2K7T2</accession>
<dbReference type="InterPro" id="IPR045151">
    <property type="entry name" value="DCAF8"/>
</dbReference>
<dbReference type="PANTHER" id="PTHR15574:SF43">
    <property type="entry name" value="DDB1- AND CUL4-ASSOCIATED FACTOR 5"/>
    <property type="match status" value="1"/>
</dbReference>
<feature type="repeat" description="WD" evidence="3">
    <location>
        <begin position="2"/>
        <end position="44"/>
    </location>
</feature>